<dbReference type="SUPFAM" id="SSF64376">
    <property type="entry name" value="YlxR-like"/>
    <property type="match status" value="1"/>
</dbReference>
<dbReference type="NCBIfam" id="NF006622">
    <property type="entry name" value="PRK09190.1"/>
    <property type="match status" value="1"/>
</dbReference>
<dbReference type="Gene3D" id="3.30.1230.10">
    <property type="entry name" value="YlxR-like"/>
    <property type="match status" value="1"/>
</dbReference>
<organism evidence="2 3">
    <name type="scientific">Maricaulis salignorans</name>
    <dbReference type="NCBI Taxonomy" id="144026"/>
    <lineage>
        <taxon>Bacteria</taxon>
        <taxon>Pseudomonadati</taxon>
        <taxon>Pseudomonadota</taxon>
        <taxon>Alphaproteobacteria</taxon>
        <taxon>Maricaulales</taxon>
        <taxon>Maricaulaceae</taxon>
        <taxon>Maricaulis</taxon>
    </lineage>
</organism>
<gene>
    <name evidence="2" type="ORF">SAMN04488568_11757</name>
</gene>
<evidence type="ECO:0000313" key="2">
    <source>
        <dbReference type="EMBL" id="SDM66237.1"/>
    </source>
</evidence>
<accession>A0A1G9V2F8</accession>
<dbReference type="InterPro" id="IPR007393">
    <property type="entry name" value="YlxR_dom"/>
</dbReference>
<reference evidence="2 3" key="1">
    <citation type="submission" date="2016-10" db="EMBL/GenBank/DDBJ databases">
        <authorList>
            <person name="de Groot N.N."/>
        </authorList>
    </citation>
    <scope>NUCLEOTIDE SEQUENCE [LARGE SCALE GENOMIC DNA]</scope>
    <source>
        <strain evidence="2 3">DSM 16077</strain>
    </source>
</reference>
<keyword evidence="3" id="KW-1185">Reference proteome</keyword>
<dbReference type="RefSeq" id="WP_407657306.1">
    <property type="nucleotide sequence ID" value="NZ_FNHG01000017.1"/>
</dbReference>
<dbReference type="EMBL" id="FNHG01000017">
    <property type="protein sequence ID" value="SDM66237.1"/>
    <property type="molecule type" value="Genomic_DNA"/>
</dbReference>
<sequence length="214" mass="22571">MTQLTPTRRNRRLSNPKAATQAIREKRCIASGEVKDEAELIRLVIGPGDEVFPDIAAKLPGRGIWVSADRTAVETAARKGLFNRSAGRAVKVPDGLADMIEAQLTARALSLLGLARRAGEVALGFDAARIALKAGRPAWRIEAIDGAEDGRTKLDRLTQAAWGDIPVAGGFTAEQLGEALGRGSVVHGVLTGGSQVRAFGVTMGKLQGFRPPAS</sequence>
<dbReference type="PANTHER" id="PTHR34215:SF1">
    <property type="entry name" value="YLXR DOMAIN-CONTAINING PROTEIN"/>
    <property type="match status" value="1"/>
</dbReference>
<dbReference type="STRING" id="144026.SAMN04488568_11757"/>
<dbReference type="PANTHER" id="PTHR34215">
    <property type="entry name" value="BLL0784 PROTEIN"/>
    <property type="match status" value="1"/>
</dbReference>
<dbReference type="AlphaFoldDB" id="A0A1G9V2F8"/>
<dbReference type="InterPro" id="IPR037465">
    <property type="entry name" value="YlxR"/>
</dbReference>
<dbReference type="InterPro" id="IPR029064">
    <property type="entry name" value="Ribosomal_eL30-like_sf"/>
</dbReference>
<dbReference type="Proteomes" id="UP000199759">
    <property type="component" value="Unassembled WGS sequence"/>
</dbReference>
<dbReference type="InterPro" id="IPR035931">
    <property type="entry name" value="YlxR-like_sf"/>
</dbReference>
<proteinExistence type="predicted"/>
<name>A0A1G9V2F8_9PROT</name>
<protein>
    <recommendedName>
        <fullName evidence="1">YlxR domain-containing protein</fullName>
    </recommendedName>
</protein>
<dbReference type="CDD" id="cd00279">
    <property type="entry name" value="YlxR"/>
    <property type="match status" value="1"/>
</dbReference>
<evidence type="ECO:0000259" key="1">
    <source>
        <dbReference type="Pfam" id="PF04296"/>
    </source>
</evidence>
<dbReference type="Gene3D" id="3.30.1330.30">
    <property type="match status" value="1"/>
</dbReference>
<dbReference type="SUPFAM" id="SSF55315">
    <property type="entry name" value="L30e-like"/>
    <property type="match status" value="1"/>
</dbReference>
<evidence type="ECO:0000313" key="3">
    <source>
        <dbReference type="Proteomes" id="UP000199759"/>
    </source>
</evidence>
<dbReference type="Pfam" id="PF04296">
    <property type="entry name" value="YlxR"/>
    <property type="match status" value="1"/>
</dbReference>
<feature type="domain" description="YlxR" evidence="1">
    <location>
        <begin position="27"/>
        <end position="101"/>
    </location>
</feature>